<evidence type="ECO:0000313" key="2">
    <source>
        <dbReference type="Proteomes" id="UP000223891"/>
    </source>
</evidence>
<dbReference type="Proteomes" id="UP000223891">
    <property type="component" value="Segment"/>
</dbReference>
<evidence type="ECO:0000313" key="1">
    <source>
        <dbReference type="EMBL" id="AMM44078.1"/>
    </source>
</evidence>
<sequence length="63" mass="7202">MKEEHKGIISVGKILNRNLFGLKGSRQGFGSLGLENFKTETIVDTTKMTPEEKKEYLKNFNKQ</sequence>
<keyword evidence="2" id="KW-1185">Reference proteome</keyword>
<gene>
    <name evidence="1" type="ORF">CBB_515</name>
</gene>
<dbReference type="EMBL" id="KU574722">
    <property type="protein sequence ID" value="AMM44078.1"/>
    <property type="molecule type" value="Genomic_DNA"/>
</dbReference>
<name>A0A1L2CVN0_9CAUD</name>
<proteinExistence type="predicted"/>
<organism evidence="1 2">
    <name type="scientific">Pectobacterium phage vB_PcaM_CBB</name>
    <dbReference type="NCBI Taxonomy" id="2772511"/>
    <lineage>
        <taxon>Viruses</taxon>
        <taxon>Duplodnaviria</taxon>
        <taxon>Heunggongvirae</taxon>
        <taxon>Uroviricota</taxon>
        <taxon>Caudoviricetes</taxon>
        <taxon>Mimasvirus</taxon>
        <taxon>Mimasvirus CBB</taxon>
    </lineage>
</organism>
<accession>A0A1L2CVN0</accession>
<protein>
    <submittedName>
        <fullName evidence="1">Uncharacterized protein</fullName>
    </submittedName>
</protein>
<reference evidence="2" key="1">
    <citation type="submission" date="2016-01" db="EMBL/GenBank/DDBJ databases">
        <title>Isolation and Characterization of Enterobacteria phage CBB.</title>
        <authorList>
            <person name="Buttimer C.T.H."/>
            <person name="Hendrix H."/>
            <person name="Alexandre H."/>
            <person name="O'Mahony J."/>
            <person name="Lavigne R."/>
            <person name="Coffey A."/>
        </authorList>
    </citation>
    <scope>NUCLEOTIDE SEQUENCE [LARGE SCALE GENOMIC DNA]</scope>
</reference>